<protein>
    <submittedName>
        <fullName evidence="2">Uncharacterized protein</fullName>
    </submittedName>
</protein>
<proteinExistence type="predicted"/>
<reference evidence="2 3" key="1">
    <citation type="journal article" date="2016" name="Virology">
        <title>The genomic content and context of auxiliary metabolic genes in marine cyanomyoviruses.</title>
        <authorList>
            <person name="Crummett L.T."/>
            <person name="Puxty R.J."/>
            <person name="Weihe C."/>
            <person name="Marston M.F."/>
            <person name="Martiny J.B."/>
        </authorList>
    </citation>
    <scope>NUCLEOTIDE SEQUENCE [LARGE SCALE GENOMIC DNA]</scope>
    <source>
        <strain evidence="2">0810PA09</strain>
    </source>
</reference>
<accession>A0A1D8KSK7</accession>
<dbReference type="EMBL" id="KU686210">
    <property type="protein sequence ID" value="AOV61642.1"/>
    <property type="molecule type" value="Genomic_DNA"/>
</dbReference>
<feature type="compositionally biased region" description="Basic and acidic residues" evidence="1">
    <location>
        <begin position="13"/>
        <end position="31"/>
    </location>
</feature>
<dbReference type="KEGG" id="vg:30310122"/>
<dbReference type="GeneID" id="30310122"/>
<name>A0A1D8KSK7_9CAUD</name>
<evidence type="ECO:0000313" key="2">
    <source>
        <dbReference type="EMBL" id="AOV61642.1"/>
    </source>
</evidence>
<feature type="region of interest" description="Disordered" evidence="1">
    <location>
        <begin position="1"/>
        <end position="36"/>
    </location>
</feature>
<evidence type="ECO:0000313" key="3">
    <source>
        <dbReference type="Proteomes" id="UP000204364"/>
    </source>
</evidence>
<dbReference type="Proteomes" id="UP000204364">
    <property type="component" value="Segment"/>
</dbReference>
<evidence type="ECO:0000256" key="1">
    <source>
        <dbReference type="SAM" id="MobiDB-lite"/>
    </source>
</evidence>
<sequence>MISERSLSWYSDAKARRQEAEQEKSNKERAARMKHGKRYKEFMNKKPETPRYDKSKGVRALHKGQWGYMKDKKFTPD</sequence>
<dbReference type="RefSeq" id="YP_009325158.1">
    <property type="nucleotide sequence ID" value="NC_031944.1"/>
</dbReference>
<dbReference type="OrthoDB" id="40489at10239"/>
<gene>
    <name evidence="2" type="ORF">P090810_169</name>
</gene>
<keyword evidence="3" id="KW-1185">Reference proteome</keyword>
<organism evidence="2 3">
    <name type="scientific">Synechococcus phage S-WAM1</name>
    <dbReference type="NCBI Taxonomy" id="1815521"/>
    <lineage>
        <taxon>Viruses</taxon>
        <taxon>Duplodnaviria</taxon>
        <taxon>Heunggongvirae</taxon>
        <taxon>Uroviricota</taxon>
        <taxon>Caudoviricetes</taxon>
        <taxon>Pantevenvirales</taxon>
        <taxon>Kyanoviridae</taxon>
        <taxon>Sokavirus</taxon>
        <taxon>Sokavirus swam1</taxon>
    </lineage>
</organism>